<dbReference type="EMBL" id="QRPD01000019">
    <property type="protein sequence ID" value="RHL84313.1"/>
    <property type="molecule type" value="Genomic_DNA"/>
</dbReference>
<accession>A0A415MTB8</accession>
<dbReference type="Proteomes" id="UP000283325">
    <property type="component" value="Unassembled WGS sequence"/>
</dbReference>
<evidence type="ECO:0000313" key="1">
    <source>
        <dbReference type="EMBL" id="RHL84313.1"/>
    </source>
</evidence>
<comment type="caution">
    <text evidence="1">The sequence shown here is derived from an EMBL/GenBank/DDBJ whole genome shotgun (WGS) entry which is preliminary data.</text>
</comment>
<sequence length="68" mass="7792">MTKDKINSAVDSAFDSAFSRWSSEIERELYPDAFSDENSWLHVKNSIRINNSLLKEALKQTLSELAEN</sequence>
<dbReference type="RefSeq" id="WP_118427595.1">
    <property type="nucleotide sequence ID" value="NZ_QRPD01000019.1"/>
</dbReference>
<protein>
    <submittedName>
        <fullName evidence="1">Uncharacterized protein</fullName>
    </submittedName>
</protein>
<organism evidence="1 2">
    <name type="scientific">Dorea formicigenerans</name>
    <dbReference type="NCBI Taxonomy" id="39486"/>
    <lineage>
        <taxon>Bacteria</taxon>
        <taxon>Bacillati</taxon>
        <taxon>Bacillota</taxon>
        <taxon>Clostridia</taxon>
        <taxon>Lachnospirales</taxon>
        <taxon>Lachnospiraceae</taxon>
        <taxon>Dorea</taxon>
    </lineage>
</organism>
<dbReference type="AlphaFoldDB" id="A0A415MTB8"/>
<reference evidence="1 2" key="1">
    <citation type="submission" date="2018-08" db="EMBL/GenBank/DDBJ databases">
        <title>A genome reference for cultivated species of the human gut microbiota.</title>
        <authorList>
            <person name="Zou Y."/>
            <person name="Xue W."/>
            <person name="Luo G."/>
        </authorList>
    </citation>
    <scope>NUCLEOTIDE SEQUENCE [LARGE SCALE GENOMIC DNA]</scope>
    <source>
        <strain evidence="1 2">AF36-1BH</strain>
    </source>
</reference>
<evidence type="ECO:0000313" key="2">
    <source>
        <dbReference type="Proteomes" id="UP000283325"/>
    </source>
</evidence>
<name>A0A415MTB8_9FIRM</name>
<proteinExistence type="predicted"/>
<gene>
    <name evidence="1" type="ORF">DWZ98_15490</name>
</gene>